<protein>
    <submittedName>
        <fullName evidence="2">Uncharacterized protein</fullName>
    </submittedName>
</protein>
<sequence>LADLGQSRYDQDVAAVGDRDHAFFAAEPLHVARGRAPKGLEAQVFAWNLLQHDAGEKDDREELKGDLHGGQLHRANRAALHPHSAMPPPSPMTRGGGDGGRERGRKGRGGGQMNGNGKPHGSDSMIAAMKPDKECAPQAKGIAAELSADLFWNGPI</sequence>
<accession>A0A1Y2A8T4</accession>
<comment type="caution">
    <text evidence="2">The sequence shown here is derived from an EMBL/GenBank/DDBJ whole genome shotgun (WGS) entry which is preliminary data.</text>
</comment>
<dbReference type="EMBL" id="MCFA01000004">
    <property type="protein sequence ID" value="ORY18926.1"/>
    <property type="molecule type" value="Genomic_DNA"/>
</dbReference>
<gene>
    <name evidence="2" type="ORF">BCR34DRAFT_453578</name>
</gene>
<name>A0A1Y2A8T4_9PLEO</name>
<dbReference type="Proteomes" id="UP000193144">
    <property type="component" value="Unassembled WGS sequence"/>
</dbReference>
<evidence type="ECO:0000313" key="2">
    <source>
        <dbReference type="EMBL" id="ORY18926.1"/>
    </source>
</evidence>
<feature type="non-terminal residue" evidence="2">
    <location>
        <position position="1"/>
    </location>
</feature>
<proteinExistence type="predicted"/>
<dbReference type="OrthoDB" id="3784677at2759"/>
<evidence type="ECO:0000313" key="3">
    <source>
        <dbReference type="Proteomes" id="UP000193144"/>
    </source>
</evidence>
<feature type="non-terminal residue" evidence="2">
    <location>
        <position position="156"/>
    </location>
</feature>
<keyword evidence="3" id="KW-1185">Reference proteome</keyword>
<dbReference type="AlphaFoldDB" id="A0A1Y2A8T4"/>
<feature type="region of interest" description="Disordered" evidence="1">
    <location>
        <begin position="79"/>
        <end position="126"/>
    </location>
</feature>
<organism evidence="2 3">
    <name type="scientific">Clohesyomyces aquaticus</name>
    <dbReference type="NCBI Taxonomy" id="1231657"/>
    <lineage>
        <taxon>Eukaryota</taxon>
        <taxon>Fungi</taxon>
        <taxon>Dikarya</taxon>
        <taxon>Ascomycota</taxon>
        <taxon>Pezizomycotina</taxon>
        <taxon>Dothideomycetes</taxon>
        <taxon>Pleosporomycetidae</taxon>
        <taxon>Pleosporales</taxon>
        <taxon>Lindgomycetaceae</taxon>
        <taxon>Clohesyomyces</taxon>
    </lineage>
</organism>
<reference evidence="2 3" key="1">
    <citation type="submission" date="2016-07" db="EMBL/GenBank/DDBJ databases">
        <title>Pervasive Adenine N6-methylation of Active Genes in Fungi.</title>
        <authorList>
            <consortium name="DOE Joint Genome Institute"/>
            <person name="Mondo S.J."/>
            <person name="Dannebaum R.O."/>
            <person name="Kuo R.C."/>
            <person name="Labutti K."/>
            <person name="Haridas S."/>
            <person name="Kuo A."/>
            <person name="Salamov A."/>
            <person name="Ahrendt S.R."/>
            <person name="Lipzen A."/>
            <person name="Sullivan W."/>
            <person name="Andreopoulos W.B."/>
            <person name="Clum A."/>
            <person name="Lindquist E."/>
            <person name="Daum C."/>
            <person name="Ramamoorthy G.K."/>
            <person name="Gryganskyi A."/>
            <person name="Culley D."/>
            <person name="Magnuson J.K."/>
            <person name="James T.Y."/>
            <person name="O'Malley M.A."/>
            <person name="Stajich J.E."/>
            <person name="Spatafora J.W."/>
            <person name="Visel A."/>
            <person name="Grigoriev I.V."/>
        </authorList>
    </citation>
    <scope>NUCLEOTIDE SEQUENCE [LARGE SCALE GENOMIC DNA]</scope>
    <source>
        <strain evidence="2 3">CBS 115471</strain>
    </source>
</reference>
<evidence type="ECO:0000256" key="1">
    <source>
        <dbReference type="SAM" id="MobiDB-lite"/>
    </source>
</evidence>